<dbReference type="SUPFAM" id="SSF53335">
    <property type="entry name" value="S-adenosyl-L-methionine-dependent methyltransferases"/>
    <property type="match status" value="1"/>
</dbReference>
<dbReference type="InterPro" id="IPR000160">
    <property type="entry name" value="GGDEF_dom"/>
</dbReference>
<feature type="domain" description="EAL" evidence="13">
    <location>
        <begin position="1249"/>
        <end position="1511"/>
    </location>
</feature>
<feature type="active site" evidence="7">
    <location>
        <position position="130"/>
    </location>
</feature>
<dbReference type="InterPro" id="IPR029063">
    <property type="entry name" value="SAM-dependent_MTases_sf"/>
</dbReference>
<evidence type="ECO:0000256" key="1">
    <source>
        <dbReference type="ARBA" id="ARBA00001541"/>
    </source>
</evidence>
<dbReference type="PRINTS" id="PR00996">
    <property type="entry name" value="CHERMTFRASE"/>
</dbReference>
<dbReference type="SMART" id="SM00267">
    <property type="entry name" value="GGDEF"/>
    <property type="match status" value="1"/>
</dbReference>
<dbReference type="InterPro" id="IPR022641">
    <property type="entry name" value="CheR_N"/>
</dbReference>
<dbReference type="Gene3D" id="3.40.50.150">
    <property type="entry name" value="Vaccinia Virus protein VP39"/>
    <property type="match status" value="1"/>
</dbReference>
<evidence type="ECO:0000256" key="2">
    <source>
        <dbReference type="ARBA" id="ARBA00001946"/>
    </source>
</evidence>
<dbReference type="eggNOG" id="COG5001">
    <property type="taxonomic scope" value="Bacteria"/>
</dbReference>
<dbReference type="GO" id="GO:0000156">
    <property type="term" value="F:phosphorelay response regulator activity"/>
    <property type="evidence" value="ECO:0007669"/>
    <property type="project" value="InterPro"/>
</dbReference>
<evidence type="ECO:0000256" key="4">
    <source>
        <dbReference type="ARBA" id="ARBA00022603"/>
    </source>
</evidence>
<comment type="caution">
    <text evidence="15">The sequence shown here is derived from an EMBL/GenBank/DDBJ whole genome shotgun (WGS) entry which is preliminary data.</text>
</comment>
<keyword evidence="5" id="KW-0808">Transferase</keyword>
<feature type="region of interest" description="Disordered" evidence="8">
    <location>
        <begin position="648"/>
        <end position="682"/>
    </location>
</feature>
<dbReference type="SMART" id="SM00091">
    <property type="entry name" value="PAS"/>
    <property type="match status" value="3"/>
</dbReference>
<comment type="cofactor">
    <cofactor evidence="2">
        <name>Mg(2+)</name>
        <dbReference type="ChEBI" id="CHEBI:18420"/>
    </cofactor>
</comment>
<dbReference type="EMBL" id="APLQ01000011">
    <property type="protein sequence ID" value="ENO15876.1"/>
    <property type="molecule type" value="Genomic_DNA"/>
</dbReference>
<dbReference type="FunFam" id="3.30.70.270:FF:000001">
    <property type="entry name" value="Diguanylate cyclase domain protein"/>
    <property type="match status" value="1"/>
</dbReference>
<dbReference type="Gene3D" id="3.30.450.20">
    <property type="entry name" value="PAS domain"/>
    <property type="match status" value="3"/>
</dbReference>
<dbReference type="CDD" id="cd01948">
    <property type="entry name" value="EAL"/>
    <property type="match status" value="1"/>
</dbReference>
<sequence>MEPMVVGVAASAGGLEALVGVLKGLRNVEALTIIIAQHLAPDHESLLATLLSRNSSVPVENAEHGQRLEAGQILVIPPGHNAVIADDCLLLEETHSHGVPKPSANALFVSIAEEYGNRGIGVVLSGTGSDGARGCREIKARDGFVLVQEPETAKYGGMPTAAIETGAADRILKLEEIGAELERLARQNDAPSQTSPAHLADASAADIYNLLRSEYGVNFGEYKPSTVNRRILRRIVATNTSTIAEYRSYLDDHPEELALLYQDLLISVTGFFRDQDIYDSLKPYIQRVLETKNKGDEIRFWVAGCATGEEAYSLAILLDQILGSDCAHYKIQIFATDIDNRALDIARKGFYEDVSLNSLPQEVRRKYFQPISDGCLVNKSIREMVIFARHNLSADPPFLNMDMIACRNVMIYFGTRLQQRVLGTFHYALKPGGTLFLGKSESLPTSKIFDVVDGTVKLFRRKDVSSQKVLREFGRVDFAARKTEPPPAEEPEQPRSLDDRVKSSVNDYLVNTGFVIDDLLDIRFIYGDISAISQVKAGKPSLNIQNLIAPEFQFELKSLIFKARKNPGLTRSNPVHTDHSSVIFEVIPVPPDQTKEKLYFVRFELFERTETRNNGQDESNEQVAQLQHELAVNREHLQTLIEELETSNEELQSVNEELQSSNEELQSTNEELETSNEELQSTNEELLTVNQEMEVKTDEIASLNNDLTNLQNSLPHPLLMVDDQYQILHHNAACKEIFKYETSLGGQRLNSLSGNPDLPNLVSIVEEARNTDSEINRQIAGEKSYWMSCTPCKDADGVQKGAVIVFWNNTELLDTYRRLDKSVSQANVQGKALEAAQQGIVIVDAIKPSMPILYTNKAFTRITGYSKEEVFGRNCRFLQGEETDETTRATLRKALKEGQPHNCQIMNYRKDGTRFYNNLSISPIFENGTLTHFVGIQTDLTDILETQRESAFARSVFEQTQESILVMDEDQKIQYANPAACALFNIPKQYIGPDGKPEKADFSVLSKRGDFDAIWKKVEETGHWQGEVEGATDDKDLSLLISVSRVNGKDILGDQYVLQATDVSLLKQKERQLQKLATYDQLTGLPNRRLFNTRLKEAIARAERADKTFALLFMDVDNFKRINDTLGHKIGDEVLLHFTETVREMTRENDTFARMSGDEFVLILDGVEDVTDAQHFSQRIIDAISHPYRTEDGDLLLSVSIGVALYPTDGYIPETLLRNADMAMYRAKQSGKAQVAFVEPGRSNELWQQMQIEGELRKGLIDGEDIGLYLVYQPIFDASDGNRLYGFEALIRWEHPNFGSLQPDEFLPLARSAGFGRDLDTWVFNEFLKQYADWVHQCPAAEKLQYAINIDPSSSTLLNHSQISALLAELDNNLNRPRLTFEITENALINRSEELVTGLQSLHDMNTTIAIDDFGNGYSNFGYITDFASIRQIKLDRSMIQDIEKDPDKLKRMRAIIRMLDEIGYKTVIEGVETQQQLALLNDAGHNFVQGFHLSTPLDAGGAGRLIEETANDTQPVVDE</sequence>
<evidence type="ECO:0000259" key="11">
    <source>
        <dbReference type="PROSITE" id="PS50122"/>
    </source>
</evidence>
<dbReference type="CDD" id="cd16434">
    <property type="entry name" value="CheB-CheR_fusion"/>
    <property type="match status" value="1"/>
</dbReference>
<dbReference type="SMART" id="SM00138">
    <property type="entry name" value="MeTrc"/>
    <property type="match status" value="1"/>
</dbReference>
<evidence type="ECO:0000259" key="9">
    <source>
        <dbReference type="PROSITE" id="PS50112"/>
    </source>
</evidence>
<evidence type="ECO:0000256" key="7">
    <source>
        <dbReference type="PROSITE-ProRule" id="PRU00050"/>
    </source>
</evidence>
<reference evidence="15 16" key="1">
    <citation type="journal article" date="2013" name="Genome Announc.">
        <title>Genome Sequence of the Polycyclic Aromatic Hydrocarbon-Degrading Bacterium Strain Marinobacter nanhaiticus D15-8WT.</title>
        <authorList>
            <person name="Cui Z."/>
            <person name="Gao W."/>
            <person name="Li Q."/>
            <person name="Xu G."/>
            <person name="Zheng L."/>
        </authorList>
    </citation>
    <scope>NUCLEOTIDE SEQUENCE [LARGE SCALE GENOMIC DNA]</scope>
    <source>
        <strain evidence="15 16">D15-8W</strain>
    </source>
</reference>
<dbReference type="Pfam" id="PF01339">
    <property type="entry name" value="CheB_methylest"/>
    <property type="match status" value="1"/>
</dbReference>
<dbReference type="Gene3D" id="1.10.155.10">
    <property type="entry name" value="Chemotaxis receptor methyltransferase CheR, N-terminal domain"/>
    <property type="match status" value="1"/>
</dbReference>
<dbReference type="Pfam" id="PF00563">
    <property type="entry name" value="EAL"/>
    <property type="match status" value="1"/>
</dbReference>
<evidence type="ECO:0000259" key="10">
    <source>
        <dbReference type="PROSITE" id="PS50113"/>
    </source>
</evidence>
<dbReference type="GO" id="GO:0006935">
    <property type="term" value="P:chemotaxis"/>
    <property type="evidence" value="ECO:0007669"/>
    <property type="project" value="UniProtKB-UniRule"/>
</dbReference>
<dbReference type="GO" id="GO:0008984">
    <property type="term" value="F:protein-glutamate methylesterase activity"/>
    <property type="evidence" value="ECO:0007669"/>
    <property type="project" value="InterPro"/>
</dbReference>
<dbReference type="Pfam" id="PF03705">
    <property type="entry name" value="CheR_N"/>
    <property type="match status" value="1"/>
</dbReference>
<dbReference type="SUPFAM" id="SSF55785">
    <property type="entry name" value="PYP-like sensor domain (PAS domain)"/>
    <property type="match status" value="3"/>
</dbReference>
<evidence type="ECO:0000256" key="6">
    <source>
        <dbReference type="ARBA" id="ARBA00022691"/>
    </source>
</evidence>
<feature type="compositionally biased region" description="Low complexity" evidence="8">
    <location>
        <begin position="652"/>
        <end position="669"/>
    </location>
</feature>
<evidence type="ECO:0000259" key="14">
    <source>
        <dbReference type="PROSITE" id="PS50887"/>
    </source>
</evidence>
<dbReference type="OrthoDB" id="9816309at2"/>
<name>N6WWB0_9GAMM</name>
<dbReference type="InterPro" id="IPR000780">
    <property type="entry name" value="CheR_MeTrfase"/>
</dbReference>
<dbReference type="Pfam" id="PF13188">
    <property type="entry name" value="PAS_8"/>
    <property type="match status" value="1"/>
</dbReference>
<dbReference type="SUPFAM" id="SSF141868">
    <property type="entry name" value="EAL domain-like"/>
    <property type="match status" value="1"/>
</dbReference>
<feature type="domain" description="PAC" evidence="10">
    <location>
        <begin position="901"/>
        <end position="952"/>
    </location>
</feature>
<dbReference type="InterPro" id="IPR001610">
    <property type="entry name" value="PAC"/>
</dbReference>
<dbReference type="Pfam" id="PF01739">
    <property type="entry name" value="CheR"/>
    <property type="match status" value="1"/>
</dbReference>
<dbReference type="STRING" id="626887.J057_11006"/>
<dbReference type="GO" id="GO:0032259">
    <property type="term" value="P:methylation"/>
    <property type="evidence" value="ECO:0007669"/>
    <property type="project" value="UniProtKB-KW"/>
</dbReference>
<keyword evidence="6" id="KW-0949">S-adenosyl-L-methionine</keyword>
<dbReference type="InterPro" id="IPR052155">
    <property type="entry name" value="Biofilm_reg_signaling"/>
</dbReference>
<dbReference type="EC" id="2.1.1.80" evidence="3"/>
<feature type="domain" description="CheB-type methylesterase" evidence="11">
    <location>
        <begin position="1"/>
        <end position="181"/>
    </location>
</feature>
<keyword evidence="7" id="KW-0378">Hydrolase</keyword>
<dbReference type="InterPro" id="IPR035909">
    <property type="entry name" value="CheB_C"/>
</dbReference>
<dbReference type="SUPFAM" id="SSF55073">
    <property type="entry name" value="Nucleotide cyclase"/>
    <property type="match status" value="1"/>
</dbReference>
<feature type="active site" evidence="7">
    <location>
        <position position="38"/>
    </location>
</feature>
<dbReference type="InterPro" id="IPR022642">
    <property type="entry name" value="CheR_C"/>
</dbReference>
<proteinExistence type="predicted"/>
<dbReference type="Pfam" id="PF13426">
    <property type="entry name" value="PAS_9"/>
    <property type="match status" value="1"/>
</dbReference>
<dbReference type="InterPro" id="IPR000673">
    <property type="entry name" value="Sig_transdc_resp-reg_Me-estase"/>
</dbReference>
<keyword evidence="7" id="KW-0145">Chemotaxis</keyword>
<dbReference type="PROSITE" id="PS50113">
    <property type="entry name" value="PAC"/>
    <property type="match status" value="1"/>
</dbReference>
<dbReference type="InterPro" id="IPR000700">
    <property type="entry name" value="PAS-assoc_C"/>
</dbReference>
<organism evidence="15 16">
    <name type="scientific">Marinobacter nanhaiticus D15-8W</name>
    <dbReference type="NCBI Taxonomy" id="626887"/>
    <lineage>
        <taxon>Bacteria</taxon>
        <taxon>Pseudomonadati</taxon>
        <taxon>Pseudomonadota</taxon>
        <taxon>Gammaproteobacteria</taxon>
        <taxon>Pseudomonadales</taxon>
        <taxon>Marinobacteraceae</taxon>
        <taxon>Marinobacter</taxon>
    </lineage>
</organism>
<dbReference type="NCBIfam" id="TIGR00254">
    <property type="entry name" value="GGDEF"/>
    <property type="match status" value="1"/>
</dbReference>
<evidence type="ECO:0000256" key="3">
    <source>
        <dbReference type="ARBA" id="ARBA00012534"/>
    </source>
</evidence>
<feature type="active site" evidence="7">
    <location>
        <position position="11"/>
    </location>
</feature>
<dbReference type="SUPFAM" id="SSF47757">
    <property type="entry name" value="Chemotaxis receptor methyltransferase CheR, N-terminal domain"/>
    <property type="match status" value="1"/>
</dbReference>
<dbReference type="HOGENOM" id="CLU_000892_3_0_6"/>
<dbReference type="InterPro" id="IPR035965">
    <property type="entry name" value="PAS-like_dom_sf"/>
</dbReference>
<evidence type="ECO:0000256" key="8">
    <source>
        <dbReference type="SAM" id="MobiDB-lite"/>
    </source>
</evidence>
<dbReference type="GO" id="GO:0008983">
    <property type="term" value="F:protein-glutamate O-methyltransferase activity"/>
    <property type="evidence" value="ECO:0007669"/>
    <property type="project" value="UniProtKB-EC"/>
</dbReference>
<dbReference type="CDD" id="cd00130">
    <property type="entry name" value="PAS"/>
    <property type="match status" value="1"/>
</dbReference>
<keyword evidence="16" id="KW-1185">Reference proteome</keyword>
<protein>
    <recommendedName>
        <fullName evidence="3">protein-glutamate O-methyltransferase</fullName>
        <ecNumber evidence="3">2.1.1.80</ecNumber>
    </recommendedName>
</protein>
<dbReference type="GO" id="GO:0005737">
    <property type="term" value="C:cytoplasm"/>
    <property type="evidence" value="ECO:0007669"/>
    <property type="project" value="InterPro"/>
</dbReference>
<dbReference type="PROSITE" id="PS50112">
    <property type="entry name" value="PAS"/>
    <property type="match status" value="1"/>
</dbReference>
<dbReference type="PROSITE" id="PS50122">
    <property type="entry name" value="CHEB"/>
    <property type="match status" value="1"/>
</dbReference>
<evidence type="ECO:0000256" key="5">
    <source>
        <dbReference type="ARBA" id="ARBA00022679"/>
    </source>
</evidence>
<evidence type="ECO:0000313" key="15">
    <source>
        <dbReference type="EMBL" id="ENO15876.1"/>
    </source>
</evidence>
<dbReference type="SMART" id="SM00086">
    <property type="entry name" value="PAC"/>
    <property type="match status" value="1"/>
</dbReference>
<dbReference type="NCBIfam" id="TIGR00229">
    <property type="entry name" value="sensory_box"/>
    <property type="match status" value="1"/>
</dbReference>
<dbReference type="SMART" id="SM00052">
    <property type="entry name" value="EAL"/>
    <property type="match status" value="1"/>
</dbReference>
<dbReference type="eggNOG" id="COG1352">
    <property type="taxonomic scope" value="Bacteria"/>
</dbReference>
<gene>
    <name evidence="15" type="ORF">J057_11006</name>
</gene>
<dbReference type="PROSITE" id="PS50887">
    <property type="entry name" value="GGDEF"/>
    <property type="match status" value="1"/>
</dbReference>
<dbReference type="PROSITE" id="PS50883">
    <property type="entry name" value="EAL"/>
    <property type="match status" value="1"/>
</dbReference>
<evidence type="ECO:0000259" key="13">
    <source>
        <dbReference type="PROSITE" id="PS50883"/>
    </source>
</evidence>
<dbReference type="InterPro" id="IPR035919">
    <property type="entry name" value="EAL_sf"/>
</dbReference>
<evidence type="ECO:0000259" key="12">
    <source>
        <dbReference type="PROSITE" id="PS50123"/>
    </source>
</evidence>
<dbReference type="PROSITE" id="PS50123">
    <property type="entry name" value="CHER"/>
    <property type="match status" value="1"/>
</dbReference>
<dbReference type="SUPFAM" id="SSF52738">
    <property type="entry name" value="Methylesterase CheB, C-terminal domain"/>
    <property type="match status" value="1"/>
</dbReference>
<feature type="domain" description="CheR-type methyltransferase" evidence="12">
    <location>
        <begin position="192"/>
        <end position="472"/>
    </location>
</feature>
<dbReference type="Gene3D" id="3.40.50.180">
    <property type="entry name" value="Methylesterase CheB, C-terminal domain"/>
    <property type="match status" value="1"/>
</dbReference>
<dbReference type="InterPro" id="IPR001633">
    <property type="entry name" value="EAL_dom"/>
</dbReference>
<dbReference type="InterPro" id="IPR036804">
    <property type="entry name" value="CheR_N_sf"/>
</dbReference>
<dbReference type="PANTHER" id="PTHR44757">
    <property type="entry name" value="DIGUANYLATE CYCLASE DGCP"/>
    <property type="match status" value="1"/>
</dbReference>
<dbReference type="Proteomes" id="UP000013165">
    <property type="component" value="Unassembled WGS sequence"/>
</dbReference>
<dbReference type="InterPro" id="IPR029787">
    <property type="entry name" value="Nucleotide_cyclase"/>
</dbReference>
<feature type="domain" description="PAS" evidence="9">
    <location>
        <begin position="831"/>
        <end position="898"/>
    </location>
</feature>
<dbReference type="Pfam" id="PF00990">
    <property type="entry name" value="GGDEF"/>
    <property type="match status" value="1"/>
</dbReference>
<dbReference type="Gene3D" id="3.30.70.270">
    <property type="match status" value="1"/>
</dbReference>
<dbReference type="PANTHER" id="PTHR44757:SF2">
    <property type="entry name" value="BIOFILM ARCHITECTURE MAINTENANCE PROTEIN MBAA"/>
    <property type="match status" value="1"/>
</dbReference>
<dbReference type="CDD" id="cd02440">
    <property type="entry name" value="AdoMet_MTases"/>
    <property type="match status" value="1"/>
</dbReference>
<dbReference type="RefSeq" id="WP_004580166.1">
    <property type="nucleotide sequence ID" value="NZ_AP028878.1"/>
</dbReference>
<accession>N6WWB0</accession>
<comment type="catalytic activity">
    <reaction evidence="1">
        <text>L-glutamyl-[protein] + S-adenosyl-L-methionine = [protein]-L-glutamate 5-O-methyl ester + S-adenosyl-L-homocysteine</text>
        <dbReference type="Rhea" id="RHEA:24452"/>
        <dbReference type="Rhea" id="RHEA-COMP:10208"/>
        <dbReference type="Rhea" id="RHEA-COMP:10311"/>
        <dbReference type="ChEBI" id="CHEBI:29973"/>
        <dbReference type="ChEBI" id="CHEBI:57856"/>
        <dbReference type="ChEBI" id="CHEBI:59789"/>
        <dbReference type="ChEBI" id="CHEBI:82795"/>
        <dbReference type="EC" id="2.1.1.80"/>
    </reaction>
</comment>
<dbReference type="InterPro" id="IPR043128">
    <property type="entry name" value="Rev_trsase/Diguanyl_cyclase"/>
</dbReference>
<dbReference type="Gene3D" id="3.20.20.450">
    <property type="entry name" value="EAL domain"/>
    <property type="match status" value="1"/>
</dbReference>
<dbReference type="InterPro" id="IPR000014">
    <property type="entry name" value="PAS"/>
</dbReference>
<feature type="domain" description="GGDEF" evidence="14">
    <location>
        <begin position="1107"/>
        <end position="1240"/>
    </location>
</feature>
<dbReference type="Pfam" id="PF13596">
    <property type="entry name" value="PAS_10"/>
    <property type="match status" value="1"/>
</dbReference>
<dbReference type="CDD" id="cd01949">
    <property type="entry name" value="GGDEF"/>
    <property type="match status" value="1"/>
</dbReference>
<evidence type="ECO:0000313" key="16">
    <source>
        <dbReference type="Proteomes" id="UP000013165"/>
    </source>
</evidence>
<dbReference type="PATRIC" id="fig|626887.3.peg.2207"/>
<keyword evidence="4" id="KW-0489">Methyltransferase</keyword>